<keyword evidence="3" id="KW-0680">Restriction system</keyword>
<evidence type="ECO:0000256" key="3">
    <source>
        <dbReference type="ARBA" id="ARBA00022747"/>
    </source>
</evidence>
<reference evidence="7" key="1">
    <citation type="journal article" date="2019" name="Int. J. Syst. Evol. Microbiol.">
        <title>The Global Catalogue of Microorganisms (GCM) 10K type strain sequencing project: providing services to taxonomists for standard genome sequencing and annotation.</title>
        <authorList>
            <consortium name="The Broad Institute Genomics Platform"/>
            <consortium name="The Broad Institute Genome Sequencing Center for Infectious Disease"/>
            <person name="Wu L."/>
            <person name="Ma J."/>
        </authorList>
    </citation>
    <scope>NUCLEOTIDE SEQUENCE [LARGE SCALE GENOMIC DNA]</scope>
    <source>
        <strain evidence="7">CCUG 55074</strain>
    </source>
</reference>
<keyword evidence="1 6" id="KW-0489">Methyltransferase</keyword>
<comment type="catalytic activity">
    <reaction evidence="4">
        <text>a 2'-deoxycytidine in DNA + S-adenosyl-L-methionine = a 5-methyl-2'-deoxycytidine in DNA + S-adenosyl-L-homocysteine + H(+)</text>
        <dbReference type="Rhea" id="RHEA:13681"/>
        <dbReference type="Rhea" id="RHEA-COMP:11369"/>
        <dbReference type="Rhea" id="RHEA-COMP:11370"/>
        <dbReference type="ChEBI" id="CHEBI:15378"/>
        <dbReference type="ChEBI" id="CHEBI:57856"/>
        <dbReference type="ChEBI" id="CHEBI:59789"/>
        <dbReference type="ChEBI" id="CHEBI:85452"/>
        <dbReference type="ChEBI" id="CHEBI:85454"/>
        <dbReference type="EC" id="2.1.1.37"/>
    </reaction>
</comment>
<dbReference type="GO" id="GO:0008168">
    <property type="term" value="F:methyltransferase activity"/>
    <property type="evidence" value="ECO:0007669"/>
    <property type="project" value="UniProtKB-KW"/>
</dbReference>
<name>A0ABW3SZA5_9CAUL</name>
<evidence type="ECO:0000256" key="2">
    <source>
        <dbReference type="ARBA" id="ARBA00022679"/>
    </source>
</evidence>
<accession>A0ABW3SZA5</accession>
<dbReference type="InterPro" id="IPR001525">
    <property type="entry name" value="C5_MeTfrase"/>
</dbReference>
<comment type="caution">
    <text evidence="6">The sequence shown here is derived from an EMBL/GenBank/DDBJ whole genome shotgun (WGS) entry which is preliminary data.</text>
</comment>
<dbReference type="Pfam" id="PF00145">
    <property type="entry name" value="DNA_methylase"/>
    <property type="match status" value="1"/>
</dbReference>
<feature type="region of interest" description="Disordered" evidence="5">
    <location>
        <begin position="200"/>
        <end position="236"/>
    </location>
</feature>
<dbReference type="EMBL" id="JBHTLQ010000006">
    <property type="protein sequence ID" value="MFD1189700.1"/>
    <property type="molecule type" value="Genomic_DNA"/>
</dbReference>
<dbReference type="InterPro" id="IPR029063">
    <property type="entry name" value="SAM-dependent_MTases_sf"/>
</dbReference>
<organism evidence="6 7">
    <name type="scientific">Phenylobacterium conjunctum</name>
    <dbReference type="NCBI Taxonomy" id="1298959"/>
    <lineage>
        <taxon>Bacteria</taxon>
        <taxon>Pseudomonadati</taxon>
        <taxon>Pseudomonadota</taxon>
        <taxon>Alphaproteobacteria</taxon>
        <taxon>Caulobacterales</taxon>
        <taxon>Caulobacteraceae</taxon>
        <taxon>Phenylobacterium</taxon>
    </lineage>
</organism>
<feature type="compositionally biased region" description="Basic and acidic residues" evidence="5">
    <location>
        <begin position="212"/>
        <end position="226"/>
    </location>
</feature>
<gene>
    <name evidence="6" type="ORF">ACFQ27_03840</name>
</gene>
<evidence type="ECO:0000256" key="4">
    <source>
        <dbReference type="ARBA" id="ARBA00047422"/>
    </source>
</evidence>
<sequence>MRGAYYNEFDPFAAQWLRNLIDEGLIAPGDVDERSIKDVSPDDINGYSQVHFFAGIGGWSHAARLAGWPDDRPLWTGSCPCQPFSVAGKGAGTDDPRHLWPDFFRLIRSCRPAVVMGEQVAGAAGYGWLDGVRADLAGEGYASRGVDIPACAVDAPHIRQRLYWIAVADAEGRNCRAGLRQGGTLGDGLIAANRDGGDFSLAHAGSGGPGRRAVEPGRDVGDRSQAGRDQGAGGLAGGDEGVALGDACGQGLALGSVPGLQRGDVRQEGPTAGPAGAGGFWSRHAWIECHDGKARRIPEPGFPLLASGIRGRVALGDAIGAAAAQIPEQARGHLIHRVGAWRGFGNAIQPHLAAEVLAAWMEAAA</sequence>
<dbReference type="RefSeq" id="WP_377352610.1">
    <property type="nucleotide sequence ID" value="NZ_JBHTLQ010000006.1"/>
</dbReference>
<evidence type="ECO:0000256" key="1">
    <source>
        <dbReference type="ARBA" id="ARBA00022603"/>
    </source>
</evidence>
<evidence type="ECO:0000313" key="6">
    <source>
        <dbReference type="EMBL" id="MFD1189700.1"/>
    </source>
</evidence>
<proteinExistence type="predicted"/>
<protein>
    <submittedName>
        <fullName evidence="6">DNA cytosine methyltransferase</fullName>
    </submittedName>
</protein>
<keyword evidence="7" id="KW-1185">Reference proteome</keyword>
<dbReference type="GO" id="GO:0032259">
    <property type="term" value="P:methylation"/>
    <property type="evidence" value="ECO:0007669"/>
    <property type="project" value="UniProtKB-KW"/>
</dbReference>
<keyword evidence="2" id="KW-0808">Transferase</keyword>
<dbReference type="Proteomes" id="UP001597216">
    <property type="component" value="Unassembled WGS sequence"/>
</dbReference>
<dbReference type="Gene3D" id="3.40.50.150">
    <property type="entry name" value="Vaccinia Virus protein VP39"/>
    <property type="match status" value="1"/>
</dbReference>
<evidence type="ECO:0000313" key="7">
    <source>
        <dbReference type="Proteomes" id="UP001597216"/>
    </source>
</evidence>
<dbReference type="SUPFAM" id="SSF53335">
    <property type="entry name" value="S-adenosyl-L-methionine-dependent methyltransferases"/>
    <property type="match status" value="1"/>
</dbReference>
<evidence type="ECO:0000256" key="5">
    <source>
        <dbReference type="SAM" id="MobiDB-lite"/>
    </source>
</evidence>